<organism evidence="8 9">
    <name type="scientific">Callosobruchus maculatus</name>
    <name type="common">Southern cowpea weevil</name>
    <name type="synonym">Pulse bruchid</name>
    <dbReference type="NCBI Taxonomy" id="64391"/>
    <lineage>
        <taxon>Eukaryota</taxon>
        <taxon>Metazoa</taxon>
        <taxon>Ecdysozoa</taxon>
        <taxon>Arthropoda</taxon>
        <taxon>Hexapoda</taxon>
        <taxon>Insecta</taxon>
        <taxon>Pterygota</taxon>
        <taxon>Neoptera</taxon>
        <taxon>Endopterygota</taxon>
        <taxon>Coleoptera</taxon>
        <taxon>Polyphaga</taxon>
        <taxon>Cucujiformia</taxon>
        <taxon>Chrysomeloidea</taxon>
        <taxon>Chrysomelidae</taxon>
        <taxon>Bruchinae</taxon>
        <taxon>Bruchini</taxon>
        <taxon>Callosobruchus</taxon>
    </lineage>
</organism>
<feature type="domain" description="CCHC-type" evidence="6">
    <location>
        <begin position="342"/>
        <end position="359"/>
    </location>
</feature>
<dbReference type="PANTHER" id="PTHR33680:SF1">
    <property type="entry name" value="OS05G0489500 PROTEIN"/>
    <property type="match status" value="1"/>
</dbReference>
<feature type="domain" description="GRF-type" evidence="7">
    <location>
        <begin position="181"/>
        <end position="220"/>
    </location>
</feature>
<proteinExistence type="predicted"/>
<keyword evidence="9" id="KW-1185">Reference proteome</keyword>
<protein>
    <recommendedName>
        <fullName evidence="10">CCHC-type domain-containing protein</fullName>
    </recommendedName>
</protein>
<evidence type="ECO:0000313" key="9">
    <source>
        <dbReference type="Proteomes" id="UP000410492"/>
    </source>
</evidence>
<dbReference type="InterPro" id="IPR001878">
    <property type="entry name" value="Znf_CCHC"/>
</dbReference>
<keyword evidence="3" id="KW-0862">Zinc</keyword>
<dbReference type="GO" id="GO:0008270">
    <property type="term" value="F:zinc ion binding"/>
    <property type="evidence" value="ECO:0007669"/>
    <property type="project" value="UniProtKB-KW"/>
</dbReference>
<dbReference type="AlphaFoldDB" id="A0A653DS45"/>
<evidence type="ECO:0000256" key="1">
    <source>
        <dbReference type="ARBA" id="ARBA00022723"/>
    </source>
</evidence>
<feature type="compositionally biased region" description="Polar residues" evidence="5">
    <location>
        <begin position="116"/>
        <end position="170"/>
    </location>
</feature>
<keyword evidence="1" id="KW-0479">Metal-binding</keyword>
<feature type="compositionally biased region" description="Low complexity" evidence="5">
    <location>
        <begin position="98"/>
        <end position="115"/>
    </location>
</feature>
<dbReference type="SUPFAM" id="SSF57756">
    <property type="entry name" value="Retrovirus zinc finger-like domains"/>
    <property type="match status" value="1"/>
</dbReference>
<dbReference type="InterPro" id="IPR010666">
    <property type="entry name" value="Znf_GRF"/>
</dbReference>
<feature type="non-terminal residue" evidence="8">
    <location>
        <position position="1"/>
    </location>
</feature>
<evidence type="ECO:0000256" key="3">
    <source>
        <dbReference type="ARBA" id="ARBA00022833"/>
    </source>
</evidence>
<evidence type="ECO:0000256" key="2">
    <source>
        <dbReference type="ARBA" id="ARBA00022771"/>
    </source>
</evidence>
<dbReference type="Proteomes" id="UP000410492">
    <property type="component" value="Unassembled WGS sequence"/>
</dbReference>
<dbReference type="InterPro" id="IPR036875">
    <property type="entry name" value="Znf_CCHC_sf"/>
</dbReference>
<feature type="domain" description="GRF-type" evidence="7">
    <location>
        <begin position="243"/>
        <end position="285"/>
    </location>
</feature>
<evidence type="ECO:0000256" key="5">
    <source>
        <dbReference type="SAM" id="MobiDB-lite"/>
    </source>
</evidence>
<evidence type="ECO:0008006" key="10">
    <source>
        <dbReference type="Google" id="ProtNLM"/>
    </source>
</evidence>
<evidence type="ECO:0000256" key="4">
    <source>
        <dbReference type="PROSITE-ProRule" id="PRU00047"/>
    </source>
</evidence>
<feature type="compositionally biased region" description="Gly residues" evidence="5">
    <location>
        <begin position="289"/>
        <end position="307"/>
    </location>
</feature>
<reference evidence="8 9" key="1">
    <citation type="submission" date="2019-01" db="EMBL/GenBank/DDBJ databases">
        <authorList>
            <person name="Sayadi A."/>
        </authorList>
    </citation>
    <scope>NUCLEOTIDE SEQUENCE [LARGE SCALE GENOMIC DNA]</scope>
</reference>
<sequence>RERQNGAGKYIGCANYPNCKNAVWLPSLVESIEVLNESCRDCGPNTKKLKMKFRQNPFPGEPNPNVLCIGGCDEGVLEALDISRNTVASRQNGTGPGSNTSTSHNATTNSAARANQTNPHSSPSIDNWNFSSIPNSAPSSTRNSGQSTDWSRTGTTNRPSLGSMPTNSSAVVGTGNEDIVCTCNKTAILLTVRKDGPNKGRQFYKCPEAVCNFFLWAPDPNGTASTSGSPRTSFGNVQQDMRCNCGQQAALRTVNKEGPNKGRQFYCCPKPIGEGCKFFKWADESDNDWGGGNGDGGGGGGGGGGGFRTANTSNWHGKAAKTSKTKKTDNLPYNTNKPRAKRKCGICGEEGHIRSKCPNNN</sequence>
<gene>
    <name evidence="8" type="ORF">CALMAC_LOCUS19992</name>
</gene>
<evidence type="ECO:0000259" key="6">
    <source>
        <dbReference type="PROSITE" id="PS50158"/>
    </source>
</evidence>
<dbReference type="Pfam" id="PF06839">
    <property type="entry name" value="Zn_ribbon_GRF"/>
    <property type="match status" value="2"/>
</dbReference>
<dbReference type="EMBL" id="CAACVG010014358">
    <property type="protein sequence ID" value="VEN63039.1"/>
    <property type="molecule type" value="Genomic_DNA"/>
</dbReference>
<dbReference type="PANTHER" id="PTHR33680">
    <property type="entry name" value="OS07G0190500 PROTEIN"/>
    <property type="match status" value="1"/>
</dbReference>
<feature type="region of interest" description="Disordered" evidence="5">
    <location>
        <begin position="287"/>
        <end position="342"/>
    </location>
</feature>
<dbReference type="OrthoDB" id="430051at2759"/>
<evidence type="ECO:0000313" key="8">
    <source>
        <dbReference type="EMBL" id="VEN63039.1"/>
    </source>
</evidence>
<dbReference type="GO" id="GO:0003676">
    <property type="term" value="F:nucleic acid binding"/>
    <property type="evidence" value="ECO:0007669"/>
    <property type="project" value="InterPro"/>
</dbReference>
<keyword evidence="2 4" id="KW-0863">Zinc-finger</keyword>
<evidence type="ECO:0000259" key="7">
    <source>
        <dbReference type="PROSITE" id="PS51999"/>
    </source>
</evidence>
<name>A0A653DS45_CALMS</name>
<dbReference type="PROSITE" id="PS50158">
    <property type="entry name" value="ZF_CCHC"/>
    <property type="match status" value="1"/>
</dbReference>
<feature type="region of interest" description="Disordered" evidence="5">
    <location>
        <begin position="88"/>
        <end position="170"/>
    </location>
</feature>
<accession>A0A653DS45</accession>
<dbReference type="PROSITE" id="PS51999">
    <property type="entry name" value="ZF_GRF"/>
    <property type="match status" value="2"/>
</dbReference>